<keyword evidence="3" id="KW-0511">Multifunctional enzyme</keyword>
<dbReference type="SMART" id="SM00823">
    <property type="entry name" value="PKS_PP"/>
    <property type="match status" value="1"/>
</dbReference>
<evidence type="ECO:0000259" key="4">
    <source>
        <dbReference type="PROSITE" id="PS50075"/>
    </source>
</evidence>
<evidence type="ECO:0000313" key="6">
    <source>
        <dbReference type="Proteomes" id="UP000664203"/>
    </source>
</evidence>
<keyword evidence="2" id="KW-0597">Phosphoprotein</keyword>
<dbReference type="InterPro" id="IPR011032">
    <property type="entry name" value="GroES-like_sf"/>
</dbReference>
<dbReference type="EMBL" id="CAJPDR010000088">
    <property type="protein sequence ID" value="CAF9916158.1"/>
    <property type="molecule type" value="Genomic_DNA"/>
</dbReference>
<proteinExistence type="predicted"/>
<dbReference type="Proteomes" id="UP000664203">
    <property type="component" value="Unassembled WGS sequence"/>
</dbReference>
<dbReference type="GO" id="GO:0008270">
    <property type="term" value="F:zinc ion binding"/>
    <property type="evidence" value="ECO:0007669"/>
    <property type="project" value="InterPro"/>
</dbReference>
<dbReference type="Pfam" id="PF08240">
    <property type="entry name" value="ADH_N"/>
    <property type="match status" value="1"/>
</dbReference>
<sequence length="706" mass="76236">MPLGADEVEVKVQAPGMNFKDALIALGQLPGNSLGYECAGFVNRVGKDTTFSPGDRVLCCTAAGAYKTYARAHATSVARVPHDVPFPTAAALATVFCTAYHSLFNAARLQAGESVLIHSGAGGVGQAAIQLAKLLKADISTTVGTDEKKVYLVETYGIPEDHIFWSRNASFAGPLRQLTEGVDVVLNSLSGEGLHASWSCIRPFGRFIELEKSNIQSSRGGLPMAPFAQNATFASVDLGILMDQAKPKMAATLAAVMQLYLAAKITVPQPLHVFSVSELEKAFRFMQSGKNMGKIVVKMQENAIVPVVPSPKPTYSFDANATYVIAGGLGGLGRSITRWMADRNAKYFILLSRSGAKSKDATDLVSDMSHRGVRIAAPPCDISTEGAVLNVLRDQEHKMPPVKGCIQASMFLKDGLFENMSRENFNATIKPKVQGSWNLHKHLPQHLDFFVLLSSVAGVTGSRGQSNYATGNTYQDALARHRGSLGEKCISLDLGPILSIGFAAEVDMTEALEADGFVGIRKSELFALLDYCCDPSLPLRTAQNCQIVTGISDIESLKADKLDKAYWAKKPLFSILKQKRDVENSTSGNAGGTVDYTHLMTSAESQAAAEDIVVEALKSKLSNSLSVPKEDIDAEKAIYSFGIDSLVALEVRYWFMKEMKANVPILDNMQSQSLLALGQFAAGKSEYRWKRDSVPNGEQRRGCVPD</sequence>
<dbReference type="GO" id="GO:0004312">
    <property type="term" value="F:fatty acid synthase activity"/>
    <property type="evidence" value="ECO:0007669"/>
    <property type="project" value="TreeGrafter"/>
</dbReference>
<dbReference type="Gene3D" id="3.40.50.720">
    <property type="entry name" value="NAD(P)-binding Rossmann-like Domain"/>
    <property type="match status" value="2"/>
</dbReference>
<dbReference type="SUPFAM" id="SSF51735">
    <property type="entry name" value="NAD(P)-binding Rossmann-fold domains"/>
    <property type="match status" value="2"/>
</dbReference>
<accession>A0A8H3F240</accession>
<dbReference type="InterPro" id="IPR036736">
    <property type="entry name" value="ACP-like_sf"/>
</dbReference>
<dbReference type="GO" id="GO:0006633">
    <property type="term" value="P:fatty acid biosynthetic process"/>
    <property type="evidence" value="ECO:0007669"/>
    <property type="project" value="TreeGrafter"/>
</dbReference>
<keyword evidence="1" id="KW-0596">Phosphopantetheine</keyword>
<evidence type="ECO:0000256" key="2">
    <source>
        <dbReference type="ARBA" id="ARBA00022553"/>
    </source>
</evidence>
<gene>
    <name evidence="5" type="ORF">ALECFALPRED_010537</name>
</gene>
<dbReference type="InterPro" id="IPR036291">
    <property type="entry name" value="NAD(P)-bd_dom_sf"/>
</dbReference>
<evidence type="ECO:0000256" key="1">
    <source>
        <dbReference type="ARBA" id="ARBA00022450"/>
    </source>
</evidence>
<dbReference type="SMART" id="SM00829">
    <property type="entry name" value="PKS_ER"/>
    <property type="match status" value="1"/>
</dbReference>
<dbReference type="AlphaFoldDB" id="A0A8H3F240"/>
<evidence type="ECO:0000313" key="5">
    <source>
        <dbReference type="EMBL" id="CAF9916158.1"/>
    </source>
</evidence>
<evidence type="ECO:0000256" key="3">
    <source>
        <dbReference type="ARBA" id="ARBA00023268"/>
    </source>
</evidence>
<dbReference type="PROSITE" id="PS50075">
    <property type="entry name" value="CARRIER"/>
    <property type="match status" value="1"/>
</dbReference>
<dbReference type="InterPro" id="IPR020806">
    <property type="entry name" value="PKS_PP-bd"/>
</dbReference>
<dbReference type="Pfam" id="PF23297">
    <property type="entry name" value="ACP_SdgA_C"/>
    <property type="match status" value="1"/>
</dbReference>
<dbReference type="SMART" id="SM00822">
    <property type="entry name" value="PKS_KR"/>
    <property type="match status" value="1"/>
</dbReference>
<dbReference type="OrthoDB" id="329835at2759"/>
<dbReference type="GO" id="GO:0016491">
    <property type="term" value="F:oxidoreductase activity"/>
    <property type="evidence" value="ECO:0007669"/>
    <property type="project" value="InterPro"/>
</dbReference>
<keyword evidence="6" id="KW-1185">Reference proteome</keyword>
<dbReference type="Gene3D" id="3.90.180.10">
    <property type="entry name" value="Medium-chain alcohol dehydrogenases, catalytic domain"/>
    <property type="match status" value="1"/>
</dbReference>
<dbReference type="Pfam" id="PF13602">
    <property type="entry name" value="ADH_zinc_N_2"/>
    <property type="match status" value="1"/>
</dbReference>
<dbReference type="PROSITE" id="PS01162">
    <property type="entry name" value="QOR_ZETA_CRYSTAL"/>
    <property type="match status" value="1"/>
</dbReference>
<dbReference type="InterPro" id="IPR013968">
    <property type="entry name" value="PKS_KR"/>
</dbReference>
<dbReference type="CDD" id="cd05195">
    <property type="entry name" value="enoyl_red"/>
    <property type="match status" value="1"/>
</dbReference>
<dbReference type="InterPro" id="IPR020843">
    <property type="entry name" value="ER"/>
</dbReference>
<organism evidence="5 6">
    <name type="scientific">Alectoria fallacina</name>
    <dbReference type="NCBI Taxonomy" id="1903189"/>
    <lineage>
        <taxon>Eukaryota</taxon>
        <taxon>Fungi</taxon>
        <taxon>Dikarya</taxon>
        <taxon>Ascomycota</taxon>
        <taxon>Pezizomycotina</taxon>
        <taxon>Lecanoromycetes</taxon>
        <taxon>OSLEUM clade</taxon>
        <taxon>Lecanoromycetidae</taxon>
        <taxon>Lecanorales</taxon>
        <taxon>Lecanorineae</taxon>
        <taxon>Parmeliaceae</taxon>
        <taxon>Alectoria</taxon>
    </lineage>
</organism>
<reference evidence="5" key="1">
    <citation type="submission" date="2021-03" db="EMBL/GenBank/DDBJ databases">
        <authorList>
            <person name="Tagirdzhanova G."/>
        </authorList>
    </citation>
    <scope>NUCLEOTIDE SEQUENCE</scope>
</reference>
<dbReference type="InterPro" id="IPR013154">
    <property type="entry name" value="ADH-like_N"/>
</dbReference>
<dbReference type="InterPro" id="IPR057326">
    <property type="entry name" value="KR_dom"/>
</dbReference>
<name>A0A8H3F240_9LECA</name>
<dbReference type="GO" id="GO:0031177">
    <property type="term" value="F:phosphopantetheine binding"/>
    <property type="evidence" value="ECO:0007669"/>
    <property type="project" value="InterPro"/>
</dbReference>
<dbReference type="PANTHER" id="PTHR43775">
    <property type="entry name" value="FATTY ACID SYNTHASE"/>
    <property type="match status" value="1"/>
</dbReference>
<dbReference type="SUPFAM" id="SSF50129">
    <property type="entry name" value="GroES-like"/>
    <property type="match status" value="1"/>
</dbReference>
<dbReference type="GO" id="GO:0044550">
    <property type="term" value="P:secondary metabolite biosynthetic process"/>
    <property type="evidence" value="ECO:0007669"/>
    <property type="project" value="TreeGrafter"/>
</dbReference>
<dbReference type="SUPFAM" id="SSF47336">
    <property type="entry name" value="ACP-like"/>
    <property type="match status" value="1"/>
</dbReference>
<comment type="caution">
    <text evidence="5">The sequence shown here is derived from an EMBL/GenBank/DDBJ whole genome shotgun (WGS) entry which is preliminary data.</text>
</comment>
<protein>
    <recommendedName>
        <fullName evidence="4">Carrier domain-containing protein</fullName>
    </recommendedName>
</protein>
<dbReference type="PANTHER" id="PTHR43775:SF29">
    <property type="entry name" value="ASPERFURANONE POLYKETIDE SYNTHASE AFOG-RELATED"/>
    <property type="match status" value="1"/>
</dbReference>
<dbReference type="InterPro" id="IPR050091">
    <property type="entry name" value="PKS_NRPS_Biosynth_Enz"/>
</dbReference>
<feature type="domain" description="Carrier" evidence="4">
    <location>
        <begin position="608"/>
        <end position="685"/>
    </location>
</feature>
<dbReference type="InterPro" id="IPR009081">
    <property type="entry name" value="PP-bd_ACP"/>
</dbReference>
<dbReference type="Pfam" id="PF08659">
    <property type="entry name" value="KR"/>
    <property type="match status" value="1"/>
</dbReference>
<dbReference type="InterPro" id="IPR002364">
    <property type="entry name" value="Quin_OxRdtase/zeta-crystal_CS"/>
</dbReference>